<keyword evidence="2 6" id="KW-0812">Transmembrane</keyword>
<sequence length="277" mass="30255">MLSPSPCPSSFQQSQQRGDSRSMPQPIKDVSQEVVASDQFNPVHGIELNCDVEVGETTKVQAAEEIVPKRCDLCCRTSRRKRFCMLAGACSCFTLAILVCAGLFWPRDPSWKLTKLEVTTPDALMYFVMAFAAGPSAFDENATYPDVKFYAEAEVFNPNLLGGEADTGAVKVLYHGQELGLAISHPASVKPQSNVTVGADVTIKLDAAMFQALTTDVISHDLKLTIQLEGAADVTGPLGIRIKCRLECDVFCSTGELFNPESRHAVVEGQSCRYRYF</sequence>
<gene>
    <name evidence="8" type="ORF">AK812_SmicGene35694</name>
</gene>
<dbReference type="EMBL" id="LSRX01001110">
    <property type="protein sequence ID" value="OLP83523.1"/>
    <property type="molecule type" value="Genomic_DNA"/>
</dbReference>
<dbReference type="InterPro" id="IPR044839">
    <property type="entry name" value="NDR1-like"/>
</dbReference>
<name>A0A1Q9CKR5_SYMMI</name>
<evidence type="ECO:0000313" key="9">
    <source>
        <dbReference type="Proteomes" id="UP000186817"/>
    </source>
</evidence>
<evidence type="ECO:0000256" key="4">
    <source>
        <dbReference type="ARBA" id="ARBA00023136"/>
    </source>
</evidence>
<feature type="transmembrane region" description="Helical" evidence="6">
    <location>
        <begin position="83"/>
        <end position="105"/>
    </location>
</feature>
<evidence type="ECO:0000256" key="2">
    <source>
        <dbReference type="ARBA" id="ARBA00022692"/>
    </source>
</evidence>
<protein>
    <recommendedName>
        <fullName evidence="7">Late embryogenesis abundant protein LEA-2 subgroup domain-containing protein</fullName>
    </recommendedName>
</protein>
<keyword evidence="4 6" id="KW-0472">Membrane</keyword>
<proteinExistence type="predicted"/>
<dbReference type="GO" id="GO:0016020">
    <property type="term" value="C:membrane"/>
    <property type="evidence" value="ECO:0007669"/>
    <property type="project" value="UniProtKB-SubCell"/>
</dbReference>
<organism evidence="8 9">
    <name type="scientific">Symbiodinium microadriaticum</name>
    <name type="common">Dinoflagellate</name>
    <name type="synonym">Zooxanthella microadriatica</name>
    <dbReference type="NCBI Taxonomy" id="2951"/>
    <lineage>
        <taxon>Eukaryota</taxon>
        <taxon>Sar</taxon>
        <taxon>Alveolata</taxon>
        <taxon>Dinophyceae</taxon>
        <taxon>Suessiales</taxon>
        <taxon>Symbiodiniaceae</taxon>
        <taxon>Symbiodinium</taxon>
    </lineage>
</organism>
<dbReference type="PANTHER" id="PTHR31234">
    <property type="entry name" value="LATE EMBRYOGENESIS ABUNDANT (LEA) HYDROXYPROLINE-RICH GLYCOPROTEIN FAMILY"/>
    <property type="match status" value="1"/>
</dbReference>
<feature type="region of interest" description="Disordered" evidence="5">
    <location>
        <begin position="1"/>
        <end position="25"/>
    </location>
</feature>
<evidence type="ECO:0000259" key="7">
    <source>
        <dbReference type="Pfam" id="PF03168"/>
    </source>
</evidence>
<keyword evidence="9" id="KW-1185">Reference proteome</keyword>
<dbReference type="InterPro" id="IPR004864">
    <property type="entry name" value="LEA_2"/>
</dbReference>
<evidence type="ECO:0000256" key="5">
    <source>
        <dbReference type="SAM" id="MobiDB-lite"/>
    </source>
</evidence>
<keyword evidence="3 6" id="KW-1133">Transmembrane helix</keyword>
<comment type="subcellular location">
    <subcellularLocation>
        <location evidence="1">Membrane</location>
        <topology evidence="1">Single-pass membrane protein</topology>
    </subcellularLocation>
</comment>
<dbReference type="GO" id="GO:0098542">
    <property type="term" value="P:defense response to other organism"/>
    <property type="evidence" value="ECO:0007669"/>
    <property type="project" value="InterPro"/>
</dbReference>
<reference evidence="8 9" key="1">
    <citation type="submission" date="2016-02" db="EMBL/GenBank/DDBJ databases">
        <title>Genome analysis of coral dinoflagellate symbionts highlights evolutionary adaptations to a symbiotic lifestyle.</title>
        <authorList>
            <person name="Aranda M."/>
            <person name="Li Y."/>
            <person name="Liew Y.J."/>
            <person name="Baumgarten S."/>
            <person name="Simakov O."/>
            <person name="Wilson M."/>
            <person name="Piel J."/>
            <person name="Ashoor H."/>
            <person name="Bougouffa S."/>
            <person name="Bajic V.B."/>
            <person name="Ryu T."/>
            <person name="Ravasi T."/>
            <person name="Bayer T."/>
            <person name="Micklem G."/>
            <person name="Kim H."/>
            <person name="Bhak J."/>
            <person name="Lajeunesse T.C."/>
            <person name="Voolstra C.R."/>
        </authorList>
    </citation>
    <scope>NUCLEOTIDE SEQUENCE [LARGE SCALE GENOMIC DNA]</scope>
    <source>
        <strain evidence="8 9">CCMP2467</strain>
    </source>
</reference>
<feature type="domain" description="Late embryogenesis abundant protein LEA-2 subgroup" evidence="7">
    <location>
        <begin position="154"/>
        <end position="248"/>
    </location>
</feature>
<dbReference type="Gene3D" id="2.60.40.1820">
    <property type="match status" value="1"/>
</dbReference>
<dbReference type="Proteomes" id="UP000186817">
    <property type="component" value="Unassembled WGS sequence"/>
</dbReference>
<evidence type="ECO:0000256" key="3">
    <source>
        <dbReference type="ARBA" id="ARBA00022989"/>
    </source>
</evidence>
<dbReference type="OMA" id="KSCKYEY"/>
<evidence type="ECO:0000313" key="8">
    <source>
        <dbReference type="EMBL" id="OLP83523.1"/>
    </source>
</evidence>
<feature type="compositionally biased region" description="Low complexity" evidence="5">
    <location>
        <begin position="1"/>
        <end position="16"/>
    </location>
</feature>
<dbReference type="Pfam" id="PF03168">
    <property type="entry name" value="LEA_2"/>
    <property type="match status" value="1"/>
</dbReference>
<dbReference type="PANTHER" id="PTHR31234:SF2">
    <property type="entry name" value="OS05G0199100 PROTEIN"/>
    <property type="match status" value="1"/>
</dbReference>
<dbReference type="AlphaFoldDB" id="A0A1Q9CKR5"/>
<accession>A0A1Q9CKR5</accession>
<evidence type="ECO:0000256" key="1">
    <source>
        <dbReference type="ARBA" id="ARBA00004167"/>
    </source>
</evidence>
<evidence type="ECO:0000256" key="6">
    <source>
        <dbReference type="SAM" id="Phobius"/>
    </source>
</evidence>
<dbReference type="OrthoDB" id="406968at2759"/>
<comment type="caution">
    <text evidence="8">The sequence shown here is derived from an EMBL/GenBank/DDBJ whole genome shotgun (WGS) entry which is preliminary data.</text>
</comment>